<evidence type="ECO:0000313" key="2">
    <source>
        <dbReference type="EMBL" id="CAE2255987.1"/>
    </source>
</evidence>
<sequence>MVRLRFKDMNFALIVVLLGTWTSSALLGPNRRRPPPYAYLGARHFSSSPAGAWRITPLAAASDGNPAEASGKNAFEAKVEKDDEKQEDETKKPRRRTSRRYDPISDWVRPSPSSIRRAADERIGPMTALTSPVFFSTDSDTGRRVRGLNSVPSPEEEAGKDGRPRAVLFVSNHQLIGIDSWMVVSELIQERSIHARSLVHPLVTTPVGRGGGLGGGGLLSSIVENGMTSSSPFLGGRGGVDDDEDDASSSPPPPSLDFLQTFGGIPVSPRNLYRLMETGQPTLLFPGGARESFRGGEQCYTLESWPSDDRTDFVRVAAKFDATIVPFSSVGAAESAAFVAAPPDPRSVPFGLGNAVADLMGDDVPFDARWDRGGETISLPLVVPKPVPARHGYLFHAPMRLDGVDHRDRGACREVYRRVKEEIRGGIRDLLRAAERDPYRDSARRLVYERVWRKQAPTFPLMELNRR</sequence>
<feature type="region of interest" description="Disordered" evidence="1">
    <location>
        <begin position="61"/>
        <end position="115"/>
    </location>
</feature>
<gene>
    <name evidence="2" type="ORF">OAUR00152_LOCUS24054</name>
</gene>
<organism evidence="2">
    <name type="scientific">Odontella aurita</name>
    <dbReference type="NCBI Taxonomy" id="265563"/>
    <lineage>
        <taxon>Eukaryota</taxon>
        <taxon>Sar</taxon>
        <taxon>Stramenopiles</taxon>
        <taxon>Ochrophyta</taxon>
        <taxon>Bacillariophyta</taxon>
        <taxon>Mediophyceae</taxon>
        <taxon>Biddulphiophycidae</taxon>
        <taxon>Eupodiscales</taxon>
        <taxon>Odontellaceae</taxon>
        <taxon>Odontella</taxon>
    </lineage>
</organism>
<reference evidence="2" key="1">
    <citation type="submission" date="2021-01" db="EMBL/GenBank/DDBJ databases">
        <authorList>
            <person name="Corre E."/>
            <person name="Pelletier E."/>
            <person name="Niang G."/>
            <person name="Scheremetjew M."/>
            <person name="Finn R."/>
            <person name="Kale V."/>
            <person name="Holt S."/>
            <person name="Cochrane G."/>
            <person name="Meng A."/>
            <person name="Brown T."/>
            <person name="Cohen L."/>
        </authorList>
    </citation>
    <scope>NUCLEOTIDE SEQUENCE</scope>
    <source>
        <strain evidence="2">Isolate 1302-5</strain>
    </source>
</reference>
<dbReference type="PANTHER" id="PTHR22753:SF14">
    <property type="entry name" value="MONOACYLGLYCEROL_DIACYLGLYCEROL O-ACYLTRANSFERASE"/>
    <property type="match status" value="1"/>
</dbReference>
<dbReference type="GO" id="GO:0016020">
    <property type="term" value="C:membrane"/>
    <property type="evidence" value="ECO:0007669"/>
    <property type="project" value="TreeGrafter"/>
</dbReference>
<proteinExistence type="predicted"/>
<accession>A0A7S4J8V7</accession>
<evidence type="ECO:0000256" key="1">
    <source>
        <dbReference type="SAM" id="MobiDB-lite"/>
    </source>
</evidence>
<evidence type="ECO:0008006" key="3">
    <source>
        <dbReference type="Google" id="ProtNLM"/>
    </source>
</evidence>
<dbReference type="AlphaFoldDB" id="A0A7S4J8V7"/>
<dbReference type="EMBL" id="HBKQ01035044">
    <property type="protein sequence ID" value="CAE2255987.1"/>
    <property type="molecule type" value="Transcribed_RNA"/>
</dbReference>
<dbReference type="PANTHER" id="PTHR22753">
    <property type="entry name" value="TRANSMEMBRANE PROTEIN 68"/>
    <property type="match status" value="1"/>
</dbReference>
<feature type="region of interest" description="Disordered" evidence="1">
    <location>
        <begin position="230"/>
        <end position="256"/>
    </location>
</feature>
<feature type="region of interest" description="Disordered" evidence="1">
    <location>
        <begin position="132"/>
        <end position="160"/>
    </location>
</feature>
<feature type="compositionally biased region" description="Basic and acidic residues" evidence="1">
    <location>
        <begin position="75"/>
        <end position="91"/>
    </location>
</feature>
<protein>
    <recommendedName>
        <fullName evidence="3">Phospholipid/glycerol acyltransferase domain-containing protein</fullName>
    </recommendedName>
</protein>
<name>A0A7S4J8V7_9STRA</name>